<dbReference type="PROSITE" id="PS50068">
    <property type="entry name" value="LDLRA_2"/>
    <property type="match status" value="3"/>
</dbReference>
<reference evidence="9" key="1">
    <citation type="submission" date="2020-06" db="EMBL/GenBank/DDBJ databases">
        <title>Draft genome of Bugula neritina, a colonial animal packing powerful symbionts and potential medicines.</title>
        <authorList>
            <person name="Rayko M."/>
        </authorList>
    </citation>
    <scope>NUCLEOTIDE SEQUENCE [LARGE SCALE GENOMIC DNA]</scope>
    <source>
        <strain evidence="9">Kwan_BN1</strain>
    </source>
</reference>
<evidence type="ECO:0000256" key="4">
    <source>
        <dbReference type="ARBA" id="ARBA00022989"/>
    </source>
</evidence>
<feature type="transmembrane region" description="Helical" evidence="8">
    <location>
        <begin position="309"/>
        <end position="333"/>
    </location>
</feature>
<dbReference type="CDD" id="cd00112">
    <property type="entry name" value="LDLa"/>
    <property type="match status" value="3"/>
</dbReference>
<evidence type="ECO:0000256" key="5">
    <source>
        <dbReference type="ARBA" id="ARBA00023136"/>
    </source>
</evidence>
<dbReference type="InterPro" id="IPR002172">
    <property type="entry name" value="LDrepeatLR_classA_rpt"/>
</dbReference>
<gene>
    <name evidence="9" type="ORF">EB796_011795</name>
</gene>
<dbReference type="GO" id="GO:0016192">
    <property type="term" value="P:vesicle-mediated transport"/>
    <property type="evidence" value="ECO:0007669"/>
    <property type="project" value="UniProtKB-ARBA"/>
</dbReference>
<protein>
    <submittedName>
        <fullName evidence="9">Uncharacterized protein</fullName>
    </submittedName>
</protein>
<proteinExistence type="predicted"/>
<accession>A0A7J7JX15</accession>
<sequence>MSYCRYGLLSHCKIPVQGPKIALFKTPWIAPVCKASYAQYQCPIVAMRTLRGSEPKSPRALSYRKPINGCIKAAQQCDGTIDCPTGHDELNCPQPEQPCGPGMIQCSANKPICIPKARVCNGINDCGMYEDEQNCCGRAGFLRCGDGSCVIGERCDAKADCFDLSDEYDCPDPASEFYSKCNDGQLIESTYVCEKKEYANFQCKDFSDETECDFDPKPLPLNPALLSLKYDKHGKCFKQSFTFTSLNQTMLDLNFPDKTQQEFAKKFEYSSTKLVILVAIGVAGVLSLLSIILLLCFGKLNRKCKPMRATFIVLAFIYATCIIQTLLTGIYWVKYVDALNAVLENPTSSNMYEQVAIETVQVTGGLASIRISTQLTFYNCGFFGLAMILSIIAAQILKNSSCHTHGAISYPNEYKQTMYSDDQLTVDERLLGRISNDSTDNGVATPDQIVTPQRSVRSYDVHTLPVPIRIPTTYYSHNHLHPGSGTYISYNNVDSIDKIDTYSHPSMAATMDRGTVRSARSTQV</sequence>
<evidence type="ECO:0000256" key="8">
    <source>
        <dbReference type="SAM" id="Phobius"/>
    </source>
</evidence>
<dbReference type="GO" id="GO:0005886">
    <property type="term" value="C:plasma membrane"/>
    <property type="evidence" value="ECO:0007669"/>
    <property type="project" value="TreeGrafter"/>
</dbReference>
<dbReference type="PANTHER" id="PTHR24270:SF61">
    <property type="entry name" value="EGF-LIKE DOMAIN-CONTAINING PROTEIN"/>
    <property type="match status" value="1"/>
</dbReference>
<evidence type="ECO:0000313" key="9">
    <source>
        <dbReference type="EMBL" id="KAF6029896.1"/>
    </source>
</evidence>
<comment type="caution">
    <text evidence="7">Lacks conserved residue(s) required for the propagation of feature annotation.</text>
</comment>
<feature type="transmembrane region" description="Helical" evidence="8">
    <location>
        <begin position="274"/>
        <end position="297"/>
    </location>
</feature>
<name>A0A7J7JX15_BUGNE</name>
<feature type="transmembrane region" description="Helical" evidence="8">
    <location>
        <begin position="376"/>
        <end position="397"/>
    </location>
</feature>
<evidence type="ECO:0000256" key="7">
    <source>
        <dbReference type="PROSITE-ProRule" id="PRU00124"/>
    </source>
</evidence>
<evidence type="ECO:0000256" key="1">
    <source>
        <dbReference type="ARBA" id="ARBA00004167"/>
    </source>
</evidence>
<evidence type="ECO:0000256" key="6">
    <source>
        <dbReference type="ARBA" id="ARBA00023157"/>
    </source>
</evidence>
<evidence type="ECO:0000256" key="2">
    <source>
        <dbReference type="ARBA" id="ARBA00022692"/>
    </source>
</evidence>
<organism evidence="9 10">
    <name type="scientific">Bugula neritina</name>
    <name type="common">Brown bryozoan</name>
    <name type="synonym">Sertularia neritina</name>
    <dbReference type="NCBI Taxonomy" id="10212"/>
    <lineage>
        <taxon>Eukaryota</taxon>
        <taxon>Metazoa</taxon>
        <taxon>Spiralia</taxon>
        <taxon>Lophotrochozoa</taxon>
        <taxon>Bryozoa</taxon>
        <taxon>Gymnolaemata</taxon>
        <taxon>Cheilostomatida</taxon>
        <taxon>Flustrina</taxon>
        <taxon>Buguloidea</taxon>
        <taxon>Bugulidae</taxon>
        <taxon>Bugula</taxon>
    </lineage>
</organism>
<dbReference type="Pfam" id="PF00057">
    <property type="entry name" value="Ldl_recept_a"/>
    <property type="match status" value="1"/>
</dbReference>
<dbReference type="SMART" id="SM00192">
    <property type="entry name" value="LDLa"/>
    <property type="match status" value="3"/>
</dbReference>
<comment type="caution">
    <text evidence="9">The sequence shown here is derived from an EMBL/GenBank/DDBJ whole genome shotgun (WGS) entry which is preliminary data.</text>
</comment>
<keyword evidence="10" id="KW-1185">Reference proteome</keyword>
<keyword evidence="2 8" id="KW-0812">Transmembrane</keyword>
<evidence type="ECO:0000313" key="10">
    <source>
        <dbReference type="Proteomes" id="UP000593567"/>
    </source>
</evidence>
<keyword evidence="3" id="KW-0677">Repeat</keyword>
<dbReference type="SUPFAM" id="SSF57424">
    <property type="entry name" value="LDL receptor-like module"/>
    <property type="match status" value="2"/>
</dbReference>
<dbReference type="Proteomes" id="UP000593567">
    <property type="component" value="Unassembled WGS sequence"/>
</dbReference>
<dbReference type="PRINTS" id="PR00261">
    <property type="entry name" value="LDLRECEPTOR"/>
</dbReference>
<feature type="disulfide bond" evidence="7">
    <location>
        <begin position="120"/>
        <end position="135"/>
    </location>
</feature>
<dbReference type="OrthoDB" id="6038837at2759"/>
<comment type="subcellular location">
    <subcellularLocation>
        <location evidence="1">Membrane</location>
        <topology evidence="1">Single-pass membrane protein</topology>
    </subcellularLocation>
</comment>
<feature type="disulfide bond" evidence="7">
    <location>
        <begin position="77"/>
        <end position="92"/>
    </location>
</feature>
<dbReference type="EMBL" id="VXIV02001781">
    <property type="protein sequence ID" value="KAF6029896.1"/>
    <property type="molecule type" value="Genomic_DNA"/>
</dbReference>
<dbReference type="Gene3D" id="4.10.400.10">
    <property type="entry name" value="Low-density Lipoprotein Receptor"/>
    <property type="match status" value="2"/>
</dbReference>
<evidence type="ECO:0000256" key="3">
    <source>
        <dbReference type="ARBA" id="ARBA00022737"/>
    </source>
</evidence>
<keyword evidence="5 8" id="KW-0472">Membrane</keyword>
<dbReference type="PANTHER" id="PTHR24270">
    <property type="entry name" value="LOW-DENSITY LIPOPROTEIN RECEPTOR-RELATED"/>
    <property type="match status" value="1"/>
</dbReference>
<dbReference type="InterPro" id="IPR050685">
    <property type="entry name" value="LDLR"/>
</dbReference>
<keyword evidence="4 8" id="KW-1133">Transmembrane helix</keyword>
<dbReference type="AlphaFoldDB" id="A0A7J7JX15"/>
<dbReference type="InterPro" id="IPR036055">
    <property type="entry name" value="LDL_receptor-like_sf"/>
</dbReference>
<feature type="disulfide bond" evidence="7">
    <location>
        <begin position="155"/>
        <end position="170"/>
    </location>
</feature>
<keyword evidence="6 7" id="KW-1015">Disulfide bond</keyword>